<dbReference type="PANTHER" id="PTHR30055">
    <property type="entry name" value="HTH-TYPE TRANSCRIPTIONAL REGULATOR RUTR"/>
    <property type="match status" value="1"/>
</dbReference>
<keyword evidence="1" id="KW-0805">Transcription regulation</keyword>
<protein>
    <submittedName>
        <fullName evidence="6">TetR family transcriptional regulator</fullName>
    </submittedName>
</protein>
<dbReference type="PRINTS" id="PR00455">
    <property type="entry name" value="HTHTETR"/>
</dbReference>
<evidence type="ECO:0000256" key="4">
    <source>
        <dbReference type="PROSITE-ProRule" id="PRU00335"/>
    </source>
</evidence>
<feature type="DNA-binding region" description="H-T-H motif" evidence="4">
    <location>
        <begin position="35"/>
        <end position="54"/>
    </location>
</feature>
<accession>A0A8J3XH09</accession>
<keyword evidence="7" id="KW-1185">Reference proteome</keyword>
<dbReference type="RefSeq" id="WP_204071766.1">
    <property type="nucleotide sequence ID" value="NZ_BAABHI010000012.1"/>
</dbReference>
<dbReference type="InterPro" id="IPR009057">
    <property type="entry name" value="Homeodomain-like_sf"/>
</dbReference>
<proteinExistence type="predicted"/>
<dbReference type="PANTHER" id="PTHR30055:SF234">
    <property type="entry name" value="HTH-TYPE TRANSCRIPTIONAL REGULATOR BETI"/>
    <property type="match status" value="1"/>
</dbReference>
<dbReference type="PROSITE" id="PS50977">
    <property type="entry name" value="HTH_TETR_2"/>
    <property type="match status" value="1"/>
</dbReference>
<evidence type="ECO:0000256" key="2">
    <source>
        <dbReference type="ARBA" id="ARBA00023125"/>
    </source>
</evidence>
<evidence type="ECO:0000259" key="5">
    <source>
        <dbReference type="PROSITE" id="PS50977"/>
    </source>
</evidence>
<keyword evidence="3" id="KW-0804">Transcription</keyword>
<comment type="caution">
    <text evidence="6">The sequence shown here is derived from an EMBL/GenBank/DDBJ whole genome shotgun (WGS) entry which is preliminary data.</text>
</comment>
<gene>
    <name evidence="6" type="ORF">Pph01_10660</name>
</gene>
<reference evidence="6 7" key="1">
    <citation type="submission" date="2021-01" db="EMBL/GenBank/DDBJ databases">
        <title>Whole genome shotgun sequence of Planotetraspora phitsanulokensis NBRC 104273.</title>
        <authorList>
            <person name="Komaki H."/>
            <person name="Tamura T."/>
        </authorList>
    </citation>
    <scope>NUCLEOTIDE SEQUENCE [LARGE SCALE GENOMIC DNA]</scope>
    <source>
        <strain evidence="6 7">NBRC 104273</strain>
    </source>
</reference>
<name>A0A8J3XH09_9ACTN</name>
<evidence type="ECO:0000313" key="7">
    <source>
        <dbReference type="Proteomes" id="UP000622547"/>
    </source>
</evidence>
<dbReference type="EMBL" id="BOOP01000003">
    <property type="protein sequence ID" value="GII36063.1"/>
    <property type="molecule type" value="Genomic_DNA"/>
</dbReference>
<evidence type="ECO:0000313" key="6">
    <source>
        <dbReference type="EMBL" id="GII36063.1"/>
    </source>
</evidence>
<dbReference type="Proteomes" id="UP000622547">
    <property type="component" value="Unassembled WGS sequence"/>
</dbReference>
<dbReference type="AlphaFoldDB" id="A0A8J3XH09"/>
<dbReference type="SUPFAM" id="SSF46689">
    <property type="entry name" value="Homeodomain-like"/>
    <property type="match status" value="1"/>
</dbReference>
<dbReference type="GO" id="GO:0000976">
    <property type="term" value="F:transcription cis-regulatory region binding"/>
    <property type="evidence" value="ECO:0007669"/>
    <property type="project" value="TreeGrafter"/>
</dbReference>
<keyword evidence="2 4" id="KW-0238">DNA-binding</keyword>
<feature type="domain" description="HTH tetR-type" evidence="5">
    <location>
        <begin position="12"/>
        <end position="72"/>
    </location>
</feature>
<dbReference type="Pfam" id="PF00440">
    <property type="entry name" value="TetR_N"/>
    <property type="match status" value="1"/>
</dbReference>
<sequence>MAEVRPDSASRQKTRANIVECAAQLLREQGASAVTTRAVAQAVGMQAPTIYRFFEDKDALLDAVAEHVFATYVSGKTLVEDSGDPVADLRAGWDTHIGFGLANAALFGLLTDPSRGVRSPAAAAGLEVLRARVHRVAAIGRLRVPERRAVELIHAAGTGAVLTLLSTPPEHRDRDLADAMYEAVMRSILTDVPTLPADSTTAVAVAFRAVAPKLTMLTGAERALLSEWLDRSGDGPTTPGASAGPD</sequence>
<dbReference type="GO" id="GO:0003700">
    <property type="term" value="F:DNA-binding transcription factor activity"/>
    <property type="evidence" value="ECO:0007669"/>
    <property type="project" value="TreeGrafter"/>
</dbReference>
<dbReference type="Gene3D" id="1.10.357.10">
    <property type="entry name" value="Tetracycline Repressor, domain 2"/>
    <property type="match status" value="1"/>
</dbReference>
<organism evidence="6 7">
    <name type="scientific">Planotetraspora phitsanulokensis</name>
    <dbReference type="NCBI Taxonomy" id="575192"/>
    <lineage>
        <taxon>Bacteria</taxon>
        <taxon>Bacillati</taxon>
        <taxon>Actinomycetota</taxon>
        <taxon>Actinomycetes</taxon>
        <taxon>Streptosporangiales</taxon>
        <taxon>Streptosporangiaceae</taxon>
        <taxon>Planotetraspora</taxon>
    </lineage>
</organism>
<evidence type="ECO:0000256" key="3">
    <source>
        <dbReference type="ARBA" id="ARBA00023163"/>
    </source>
</evidence>
<dbReference type="InterPro" id="IPR001647">
    <property type="entry name" value="HTH_TetR"/>
</dbReference>
<evidence type="ECO:0000256" key="1">
    <source>
        <dbReference type="ARBA" id="ARBA00023015"/>
    </source>
</evidence>
<dbReference type="InterPro" id="IPR050109">
    <property type="entry name" value="HTH-type_TetR-like_transc_reg"/>
</dbReference>